<feature type="transmembrane region" description="Helical" evidence="5">
    <location>
        <begin position="37"/>
        <end position="55"/>
    </location>
</feature>
<dbReference type="Pfam" id="PF04193">
    <property type="entry name" value="PQ-loop"/>
    <property type="match status" value="1"/>
</dbReference>
<dbReference type="GO" id="GO:0005802">
    <property type="term" value="C:trans-Golgi network"/>
    <property type="evidence" value="ECO:0007669"/>
    <property type="project" value="TreeGrafter"/>
</dbReference>
<dbReference type="InterPro" id="IPR052241">
    <property type="entry name" value="SLC66/Scramblase_ANY1"/>
</dbReference>
<dbReference type="GO" id="GO:0005768">
    <property type="term" value="C:endosome"/>
    <property type="evidence" value="ECO:0007669"/>
    <property type="project" value="TreeGrafter"/>
</dbReference>
<dbReference type="OrthoDB" id="292213at2759"/>
<dbReference type="Proteomes" id="UP000027586">
    <property type="component" value="Unassembled WGS sequence"/>
</dbReference>
<evidence type="ECO:0000256" key="1">
    <source>
        <dbReference type="ARBA" id="ARBA00004141"/>
    </source>
</evidence>
<comment type="subcellular location">
    <subcellularLocation>
        <location evidence="1">Membrane</location>
        <topology evidence="1">Multi-pass membrane protein</topology>
    </subcellularLocation>
</comment>
<evidence type="ECO:0000256" key="3">
    <source>
        <dbReference type="ARBA" id="ARBA00022989"/>
    </source>
</evidence>
<evidence type="ECO:0000256" key="2">
    <source>
        <dbReference type="ARBA" id="ARBA00022692"/>
    </source>
</evidence>
<organism evidence="6 7">
    <name type="scientific">Lichtheimia corymbifera JMRC:FSU:9682</name>
    <dbReference type="NCBI Taxonomy" id="1263082"/>
    <lineage>
        <taxon>Eukaryota</taxon>
        <taxon>Fungi</taxon>
        <taxon>Fungi incertae sedis</taxon>
        <taxon>Mucoromycota</taxon>
        <taxon>Mucoromycotina</taxon>
        <taxon>Mucoromycetes</taxon>
        <taxon>Mucorales</taxon>
        <taxon>Lichtheimiaceae</taxon>
        <taxon>Lichtheimia</taxon>
    </lineage>
</organism>
<evidence type="ECO:0000256" key="5">
    <source>
        <dbReference type="SAM" id="Phobius"/>
    </source>
</evidence>
<comment type="caution">
    <text evidence="6">The sequence shown here is derived from an EMBL/GenBank/DDBJ whole genome shotgun (WGS) entry which is preliminary data.</text>
</comment>
<protein>
    <submittedName>
        <fullName evidence="6">Pq-loop repeat-containing protein 1 isoform 2</fullName>
    </submittedName>
</protein>
<dbReference type="GO" id="GO:0042147">
    <property type="term" value="P:retrograde transport, endosome to Golgi"/>
    <property type="evidence" value="ECO:0007669"/>
    <property type="project" value="TreeGrafter"/>
</dbReference>
<dbReference type="PANTHER" id="PTHR14856">
    <property type="entry name" value="PQ-LOOP REPEAT-CONTAINING PROTEIN 1-LIKE PROTEIN"/>
    <property type="match status" value="1"/>
</dbReference>
<dbReference type="SMART" id="SM00679">
    <property type="entry name" value="CTNS"/>
    <property type="match status" value="2"/>
</dbReference>
<keyword evidence="4 5" id="KW-0472">Membrane</keyword>
<feature type="transmembrane region" description="Helical" evidence="5">
    <location>
        <begin position="172"/>
        <end position="195"/>
    </location>
</feature>
<dbReference type="Gene3D" id="1.20.1280.290">
    <property type="match status" value="2"/>
</dbReference>
<dbReference type="GO" id="GO:0016020">
    <property type="term" value="C:membrane"/>
    <property type="evidence" value="ECO:0007669"/>
    <property type="project" value="UniProtKB-SubCell"/>
</dbReference>
<name>A0A068S5H8_9FUNG</name>
<reference evidence="6" key="1">
    <citation type="submission" date="2013-08" db="EMBL/GenBank/DDBJ databases">
        <title>Gene expansion shapes genome architecture in the human pathogen Lichtheimia corymbifera: an evolutionary genomics analysis in the ancient terrestrial Mucorales (Mucoromycotina).</title>
        <authorList>
            <person name="Schwartze V.U."/>
            <person name="Winter S."/>
            <person name="Shelest E."/>
            <person name="Marcet-Houben M."/>
            <person name="Horn F."/>
            <person name="Wehner S."/>
            <person name="Hoffmann K."/>
            <person name="Riege K."/>
            <person name="Sammeth M."/>
            <person name="Nowrousian M."/>
            <person name="Valiante V."/>
            <person name="Linde J."/>
            <person name="Jacobsen I.D."/>
            <person name="Marz M."/>
            <person name="Brakhage A.A."/>
            <person name="Gabaldon T."/>
            <person name="Bocker S."/>
            <person name="Voigt K."/>
        </authorList>
    </citation>
    <scope>NUCLEOTIDE SEQUENCE [LARGE SCALE GENOMIC DNA]</scope>
    <source>
        <strain evidence="6">FSU 9682</strain>
    </source>
</reference>
<sequence length="246" mass="28187">MIEYLLSAAMAIGPALGYIDQYFIIKRQQSSSGFNPVTCAILLFSNIVRIFFWFGKRFDTTLLIQSAVMIITQSILLETVVRHRTPEKHESEPLKDQQQSRRRRFYDTFWQWPHYLDYVNCLLGFTTVVGVAYVLLGKLPWFVEALGIISLGIESTLPLPQCISNFKTRSTAGFSLIVLATWFLGDAFKLFYFIYTNAPLQFDLCGAIQLSIDSLIVMQSILFSTKVKTWLGIHPHPDKHLYESIP</sequence>
<dbReference type="STRING" id="1263082.A0A068S5H8"/>
<feature type="transmembrane region" description="Helical" evidence="5">
    <location>
        <begin position="115"/>
        <end position="135"/>
    </location>
</feature>
<dbReference type="PANTHER" id="PTHR14856:SF9">
    <property type="entry name" value="PQ-LOOP REPEAT-CONTAINING PROTEIN 1"/>
    <property type="match status" value="1"/>
</dbReference>
<dbReference type="EMBL" id="CBTN010000047">
    <property type="protein sequence ID" value="CDH57519.1"/>
    <property type="molecule type" value="Genomic_DNA"/>
</dbReference>
<accession>A0A068S5H8</accession>
<evidence type="ECO:0000313" key="6">
    <source>
        <dbReference type="EMBL" id="CDH57519.1"/>
    </source>
</evidence>
<dbReference type="GO" id="GO:0045332">
    <property type="term" value="P:phospholipid translocation"/>
    <property type="evidence" value="ECO:0007669"/>
    <property type="project" value="TreeGrafter"/>
</dbReference>
<dbReference type="GO" id="GO:0005829">
    <property type="term" value="C:cytosol"/>
    <property type="evidence" value="ECO:0007669"/>
    <property type="project" value="GOC"/>
</dbReference>
<keyword evidence="3 5" id="KW-1133">Transmembrane helix</keyword>
<gene>
    <name evidence="6" type="ORF">LCOR_08448.1</name>
</gene>
<dbReference type="FunFam" id="1.20.1280.290:FF:000005">
    <property type="entry name" value="PQ-loop repeat-containing protein 1"/>
    <property type="match status" value="1"/>
</dbReference>
<keyword evidence="2 5" id="KW-0812">Transmembrane</keyword>
<evidence type="ECO:0000313" key="7">
    <source>
        <dbReference type="Proteomes" id="UP000027586"/>
    </source>
</evidence>
<proteinExistence type="predicted"/>
<dbReference type="InterPro" id="IPR006603">
    <property type="entry name" value="PQ-loop_rpt"/>
</dbReference>
<dbReference type="AlphaFoldDB" id="A0A068S5H8"/>
<evidence type="ECO:0000256" key="4">
    <source>
        <dbReference type="ARBA" id="ARBA00023136"/>
    </source>
</evidence>
<dbReference type="VEuPathDB" id="FungiDB:LCOR_08448.1"/>
<keyword evidence="7" id="KW-1185">Reference proteome</keyword>